<reference evidence="3" key="1">
    <citation type="submission" date="2016-06" db="EMBL/GenBank/DDBJ databases">
        <title>Parallel loss of symbiosis genes in relatives of nitrogen-fixing non-legume Parasponia.</title>
        <authorList>
            <person name="Van Velzen R."/>
            <person name="Holmer R."/>
            <person name="Bu F."/>
            <person name="Rutten L."/>
            <person name="Van Zeijl A."/>
            <person name="Liu W."/>
            <person name="Santuari L."/>
            <person name="Cao Q."/>
            <person name="Sharma T."/>
            <person name="Shen D."/>
            <person name="Roswanjaya Y."/>
            <person name="Wardhani T."/>
            <person name="Kalhor M.S."/>
            <person name="Jansen J."/>
            <person name="Van den Hoogen J."/>
            <person name="Gungor B."/>
            <person name="Hartog M."/>
            <person name="Hontelez J."/>
            <person name="Verver J."/>
            <person name="Yang W.-C."/>
            <person name="Schijlen E."/>
            <person name="Repin R."/>
            <person name="Schilthuizen M."/>
            <person name="Schranz E."/>
            <person name="Heidstra R."/>
            <person name="Miyata K."/>
            <person name="Fedorova E."/>
            <person name="Kohlen W."/>
            <person name="Bisseling T."/>
            <person name="Smit S."/>
            <person name="Geurts R."/>
        </authorList>
    </citation>
    <scope>NUCLEOTIDE SEQUENCE [LARGE SCALE GENOMIC DNA]</scope>
    <source>
        <strain evidence="3">cv. RG33-2</strain>
    </source>
</reference>
<dbReference type="FunCoup" id="A0A2P5CNU2">
    <property type="interactions" value="166"/>
</dbReference>
<dbReference type="PANTHER" id="PTHR32246:SF17">
    <property type="entry name" value="BON1-ASSOCIATED PROTEIN 2"/>
    <property type="match status" value="1"/>
</dbReference>
<dbReference type="CDD" id="cd04051">
    <property type="entry name" value="C2_SRC2_like"/>
    <property type="match status" value="1"/>
</dbReference>
<dbReference type="PROSITE" id="PS50004">
    <property type="entry name" value="C2"/>
    <property type="match status" value="1"/>
</dbReference>
<name>A0A2P5CNU2_TREOI</name>
<accession>A0A2P5CNU2</accession>
<evidence type="ECO:0000259" key="1">
    <source>
        <dbReference type="PROSITE" id="PS50004"/>
    </source>
</evidence>
<organism evidence="2 3">
    <name type="scientific">Trema orientale</name>
    <name type="common">Charcoal tree</name>
    <name type="synonym">Celtis orientalis</name>
    <dbReference type="NCBI Taxonomy" id="63057"/>
    <lineage>
        <taxon>Eukaryota</taxon>
        <taxon>Viridiplantae</taxon>
        <taxon>Streptophyta</taxon>
        <taxon>Embryophyta</taxon>
        <taxon>Tracheophyta</taxon>
        <taxon>Spermatophyta</taxon>
        <taxon>Magnoliopsida</taxon>
        <taxon>eudicotyledons</taxon>
        <taxon>Gunneridae</taxon>
        <taxon>Pentapetalae</taxon>
        <taxon>rosids</taxon>
        <taxon>fabids</taxon>
        <taxon>Rosales</taxon>
        <taxon>Cannabaceae</taxon>
        <taxon>Trema</taxon>
    </lineage>
</organism>
<sequence>MAKLYGTTSSRTVEITVISGENLRVDRRSIKKNAFVVVRPDGGSDFRMTEIDADGGSYPRWDKKLVLDLPAQAPAVSVEVYCKTAFGNRLVGLARVPVSDFSGGYVPETYLHFLSYRLRDQRGERNGIINISVRTKVPPAPAYSCSASASVQAPASSVGVPVGKNNYGGGVVTGLPVLYAYH</sequence>
<dbReference type="SMART" id="SM00239">
    <property type="entry name" value="C2"/>
    <property type="match status" value="1"/>
</dbReference>
<feature type="domain" description="C2" evidence="1">
    <location>
        <begin position="1"/>
        <end position="113"/>
    </location>
</feature>
<dbReference type="PANTHER" id="PTHR32246">
    <property type="entry name" value="INGRESSION PROTEIN FIC1"/>
    <property type="match status" value="1"/>
</dbReference>
<dbReference type="Proteomes" id="UP000237000">
    <property type="component" value="Unassembled WGS sequence"/>
</dbReference>
<dbReference type="InterPro" id="IPR044750">
    <property type="entry name" value="C2_SRC2/BAP"/>
</dbReference>
<keyword evidence="3" id="KW-1185">Reference proteome</keyword>
<evidence type="ECO:0000313" key="2">
    <source>
        <dbReference type="EMBL" id="PON62685.1"/>
    </source>
</evidence>
<dbReference type="AlphaFoldDB" id="A0A2P5CNU2"/>
<dbReference type="EMBL" id="JXTC01000344">
    <property type="protein sequence ID" value="PON62685.1"/>
    <property type="molecule type" value="Genomic_DNA"/>
</dbReference>
<dbReference type="OrthoDB" id="884464at2759"/>
<dbReference type="SUPFAM" id="SSF49562">
    <property type="entry name" value="C2 domain (Calcium/lipid-binding domain, CaLB)"/>
    <property type="match status" value="1"/>
</dbReference>
<dbReference type="GO" id="GO:0006952">
    <property type="term" value="P:defense response"/>
    <property type="evidence" value="ECO:0007669"/>
    <property type="project" value="InterPro"/>
</dbReference>
<dbReference type="Pfam" id="PF00168">
    <property type="entry name" value="C2"/>
    <property type="match status" value="1"/>
</dbReference>
<dbReference type="InterPro" id="IPR035892">
    <property type="entry name" value="C2_domain_sf"/>
</dbReference>
<proteinExistence type="predicted"/>
<comment type="caution">
    <text evidence="2">The sequence shown here is derived from an EMBL/GenBank/DDBJ whole genome shotgun (WGS) entry which is preliminary data.</text>
</comment>
<evidence type="ECO:0000313" key="3">
    <source>
        <dbReference type="Proteomes" id="UP000237000"/>
    </source>
</evidence>
<dbReference type="InParanoid" id="A0A2P5CNU2"/>
<dbReference type="STRING" id="63057.A0A2P5CNU2"/>
<gene>
    <name evidence="2" type="ORF">TorRG33x02_278540</name>
</gene>
<dbReference type="Gene3D" id="2.60.40.150">
    <property type="entry name" value="C2 domain"/>
    <property type="match status" value="1"/>
</dbReference>
<dbReference type="InterPro" id="IPR000008">
    <property type="entry name" value="C2_dom"/>
</dbReference>
<protein>
    <submittedName>
        <fullName evidence="2">C2 domain containing protein</fullName>
    </submittedName>
</protein>